<dbReference type="InterPro" id="IPR002477">
    <property type="entry name" value="Peptidoglycan-bd-like"/>
</dbReference>
<dbReference type="PRINTS" id="PR01217">
    <property type="entry name" value="PRICHEXTENSN"/>
</dbReference>
<name>A0A4Y8R4R8_9MICO</name>
<sequence>MVVMPVPPSCVPHGPPVRCPTRLSRGPPPGLAAQGGTCVATSVGGVAPHRWTGGALVGIAAGEGVGRDTRAGMGQGGRPPDRPGGQRVAPSAPTTAPEGGDVRRRHDRSGPAERDRTAPLQRPARRTATPWVTVAAGAGAVTLVVAVAGMVGAATGGGEAVVVGGVSAEGGANGEDAVPAVTPRPDTPRPEVTRIPPPDAADGTSDDARPAPSPRPSASGPGEQAAPGAPSPTTEPAPAPTASEPTPGPTAPTPTPSPTTDPGTASVSWVQERLRVHGADVAVTGTMDDATRTALRSFQKAHGLTPDGTVTAATAEALRAAPPDVEDPTGPGPTPPAEPAPTPSADRPSVAVPGPSSSADEPAPTLAPAP</sequence>
<evidence type="ECO:0000313" key="4">
    <source>
        <dbReference type="Proteomes" id="UP000298003"/>
    </source>
</evidence>
<evidence type="ECO:0000259" key="2">
    <source>
        <dbReference type="Pfam" id="PF01471"/>
    </source>
</evidence>
<dbReference type="AlphaFoldDB" id="A0A4Y8R4R8"/>
<accession>A0A4Y8R4R8</accession>
<feature type="compositionally biased region" description="Low complexity" evidence="1">
    <location>
        <begin position="216"/>
        <end position="228"/>
    </location>
</feature>
<gene>
    <name evidence="3" type="ORF">E1O70_07815</name>
</gene>
<dbReference type="SUPFAM" id="SSF47090">
    <property type="entry name" value="PGBD-like"/>
    <property type="match status" value="1"/>
</dbReference>
<proteinExistence type="predicted"/>
<evidence type="ECO:0000313" key="3">
    <source>
        <dbReference type="EMBL" id="TFF12753.1"/>
    </source>
</evidence>
<dbReference type="Pfam" id="PF01471">
    <property type="entry name" value="PG_binding_1"/>
    <property type="match status" value="1"/>
</dbReference>
<dbReference type="Gene3D" id="1.10.101.10">
    <property type="entry name" value="PGBD-like superfamily/PGBD"/>
    <property type="match status" value="1"/>
</dbReference>
<feature type="compositionally biased region" description="Basic and acidic residues" evidence="1">
    <location>
        <begin position="100"/>
        <end position="117"/>
    </location>
</feature>
<feature type="region of interest" description="Disordered" evidence="1">
    <location>
        <begin position="318"/>
        <end position="370"/>
    </location>
</feature>
<keyword evidence="4" id="KW-1185">Reference proteome</keyword>
<feature type="domain" description="Peptidoglycan binding-like" evidence="2">
    <location>
        <begin position="265"/>
        <end position="318"/>
    </location>
</feature>
<evidence type="ECO:0000256" key="1">
    <source>
        <dbReference type="SAM" id="MobiDB-lite"/>
    </source>
</evidence>
<feature type="region of interest" description="Disordered" evidence="1">
    <location>
        <begin position="171"/>
        <end position="270"/>
    </location>
</feature>
<feature type="compositionally biased region" description="Pro residues" evidence="1">
    <location>
        <begin position="246"/>
        <end position="259"/>
    </location>
</feature>
<comment type="caution">
    <text evidence="3">The sequence shown here is derived from an EMBL/GenBank/DDBJ whole genome shotgun (WGS) entry which is preliminary data.</text>
</comment>
<organism evidence="3 4">
    <name type="scientific">Cellulosimicrobium funkei</name>
    <dbReference type="NCBI Taxonomy" id="264251"/>
    <lineage>
        <taxon>Bacteria</taxon>
        <taxon>Bacillati</taxon>
        <taxon>Actinomycetota</taxon>
        <taxon>Actinomycetes</taxon>
        <taxon>Micrococcales</taxon>
        <taxon>Promicromonosporaceae</taxon>
        <taxon>Cellulosimicrobium</taxon>
    </lineage>
</organism>
<reference evidence="3 4" key="1">
    <citation type="submission" date="2019-03" db="EMBL/GenBank/DDBJ databases">
        <title>Cellulosimicrobium funkei JCM14302 Assembly.</title>
        <authorList>
            <person name="Dou T."/>
        </authorList>
    </citation>
    <scope>NUCLEOTIDE SEQUENCE [LARGE SCALE GENOMIC DNA]</scope>
    <source>
        <strain evidence="3 4">JCM 14302</strain>
    </source>
</reference>
<feature type="compositionally biased region" description="Pro residues" evidence="1">
    <location>
        <begin position="229"/>
        <end position="239"/>
    </location>
</feature>
<feature type="compositionally biased region" description="Low complexity" evidence="1">
    <location>
        <begin position="348"/>
        <end position="359"/>
    </location>
</feature>
<feature type="compositionally biased region" description="Pro residues" evidence="1">
    <location>
        <begin position="330"/>
        <end position="342"/>
    </location>
</feature>
<protein>
    <recommendedName>
        <fullName evidence="2">Peptidoglycan binding-like domain-containing protein</fullName>
    </recommendedName>
</protein>
<dbReference type="InterPro" id="IPR036366">
    <property type="entry name" value="PGBDSf"/>
</dbReference>
<dbReference type="EMBL" id="SOZH01000004">
    <property type="protein sequence ID" value="TFF12753.1"/>
    <property type="molecule type" value="Genomic_DNA"/>
</dbReference>
<dbReference type="InterPro" id="IPR036365">
    <property type="entry name" value="PGBD-like_sf"/>
</dbReference>
<dbReference type="Proteomes" id="UP000298003">
    <property type="component" value="Unassembled WGS sequence"/>
</dbReference>
<feature type="region of interest" description="Disordered" evidence="1">
    <location>
        <begin position="66"/>
        <end position="126"/>
    </location>
</feature>